<feature type="transmembrane region" description="Helical" evidence="15">
    <location>
        <begin position="12"/>
        <end position="29"/>
    </location>
</feature>
<dbReference type="AlphaFoldDB" id="A0A1M5Y6B7"/>
<dbReference type="RefSeq" id="WP_073078981.1">
    <property type="nucleotide sequence ID" value="NZ_FQXV01000007.1"/>
</dbReference>
<evidence type="ECO:0000256" key="1">
    <source>
        <dbReference type="ARBA" id="ARBA00004370"/>
    </source>
</evidence>
<dbReference type="InterPro" id="IPR003960">
    <property type="entry name" value="ATPase_AAA_CS"/>
</dbReference>
<feature type="compositionally biased region" description="Basic and acidic residues" evidence="17">
    <location>
        <begin position="619"/>
        <end position="629"/>
    </location>
</feature>
<reference evidence="19 20" key="1">
    <citation type="submission" date="2016-11" db="EMBL/GenBank/DDBJ databases">
        <authorList>
            <person name="Jaros S."/>
            <person name="Januszkiewicz K."/>
            <person name="Wedrychowicz H."/>
        </authorList>
    </citation>
    <scope>NUCLEOTIDE SEQUENCE [LARGE SCALE GENOMIC DNA]</scope>
    <source>
        <strain evidence="19 20">DSM 10068</strain>
    </source>
</reference>
<feature type="binding site" evidence="15">
    <location>
        <begin position="213"/>
        <end position="220"/>
    </location>
    <ligand>
        <name>ATP</name>
        <dbReference type="ChEBI" id="CHEBI:30616"/>
    </ligand>
</feature>
<evidence type="ECO:0000256" key="17">
    <source>
        <dbReference type="SAM" id="MobiDB-lite"/>
    </source>
</evidence>
<keyword evidence="10 15" id="KW-0067">ATP-binding</keyword>
<evidence type="ECO:0000256" key="7">
    <source>
        <dbReference type="ARBA" id="ARBA00022741"/>
    </source>
</evidence>
<evidence type="ECO:0000256" key="4">
    <source>
        <dbReference type="ARBA" id="ARBA00022670"/>
    </source>
</evidence>
<dbReference type="Pfam" id="PF06480">
    <property type="entry name" value="FtsH_ext"/>
    <property type="match status" value="1"/>
</dbReference>
<protein>
    <recommendedName>
        <fullName evidence="15">ATP-dependent zinc metalloprotease FtsH</fullName>
        <ecNumber evidence="15">3.4.24.-</ecNumber>
    </recommendedName>
</protein>
<comment type="similarity">
    <text evidence="14 15">In the central section; belongs to the AAA ATPase family.</text>
</comment>
<comment type="subunit">
    <text evidence="15">Homohexamer.</text>
</comment>
<organism evidence="19 20">
    <name type="scientific">Sporobacter termitidis DSM 10068</name>
    <dbReference type="NCBI Taxonomy" id="1123282"/>
    <lineage>
        <taxon>Bacteria</taxon>
        <taxon>Bacillati</taxon>
        <taxon>Bacillota</taxon>
        <taxon>Clostridia</taxon>
        <taxon>Eubacteriales</taxon>
        <taxon>Oscillospiraceae</taxon>
        <taxon>Sporobacter</taxon>
    </lineage>
</organism>
<evidence type="ECO:0000256" key="13">
    <source>
        <dbReference type="ARBA" id="ARBA00023136"/>
    </source>
</evidence>
<dbReference type="InterPro" id="IPR000642">
    <property type="entry name" value="Peptidase_M41"/>
</dbReference>
<evidence type="ECO:0000256" key="12">
    <source>
        <dbReference type="ARBA" id="ARBA00023049"/>
    </source>
</evidence>
<feature type="domain" description="AAA+ ATPase" evidence="18">
    <location>
        <begin position="205"/>
        <end position="344"/>
    </location>
</feature>
<dbReference type="STRING" id="1123282.SAMN02745823_02276"/>
<dbReference type="GO" id="GO:0004222">
    <property type="term" value="F:metalloendopeptidase activity"/>
    <property type="evidence" value="ECO:0007669"/>
    <property type="project" value="InterPro"/>
</dbReference>
<evidence type="ECO:0000313" key="19">
    <source>
        <dbReference type="EMBL" id="SHI07597.1"/>
    </source>
</evidence>
<dbReference type="GO" id="GO:0006508">
    <property type="term" value="P:proteolysis"/>
    <property type="evidence" value="ECO:0007669"/>
    <property type="project" value="UniProtKB-KW"/>
</dbReference>
<comment type="similarity">
    <text evidence="16">Belongs to the AAA ATPase family.</text>
</comment>
<evidence type="ECO:0000256" key="9">
    <source>
        <dbReference type="ARBA" id="ARBA00022833"/>
    </source>
</evidence>
<proteinExistence type="inferred from homology"/>
<dbReference type="PANTHER" id="PTHR23076">
    <property type="entry name" value="METALLOPROTEASE M41 FTSH"/>
    <property type="match status" value="1"/>
</dbReference>
<feature type="binding site" evidence="15">
    <location>
        <position position="439"/>
    </location>
    <ligand>
        <name>Zn(2+)</name>
        <dbReference type="ChEBI" id="CHEBI:29105"/>
        <note>catalytic</note>
    </ligand>
</feature>
<dbReference type="SUPFAM" id="SSF52540">
    <property type="entry name" value="P-loop containing nucleoside triphosphate hydrolases"/>
    <property type="match status" value="1"/>
</dbReference>
<dbReference type="NCBIfam" id="TIGR01241">
    <property type="entry name" value="FtsH_fam"/>
    <property type="match status" value="1"/>
</dbReference>
<dbReference type="GO" id="GO:0016887">
    <property type="term" value="F:ATP hydrolysis activity"/>
    <property type="evidence" value="ECO:0007669"/>
    <property type="project" value="UniProtKB-UniRule"/>
</dbReference>
<keyword evidence="9 15" id="KW-0862">Zinc</keyword>
<dbReference type="Proteomes" id="UP000183995">
    <property type="component" value="Unassembled WGS sequence"/>
</dbReference>
<feature type="region of interest" description="Disordered" evidence="17">
    <location>
        <begin position="615"/>
        <end position="634"/>
    </location>
</feature>
<name>A0A1M5Y6B7_9FIRM</name>
<evidence type="ECO:0000256" key="15">
    <source>
        <dbReference type="HAMAP-Rule" id="MF_01458"/>
    </source>
</evidence>
<comment type="similarity">
    <text evidence="2 15">In the C-terminal section; belongs to the peptidase M41 family.</text>
</comment>
<evidence type="ECO:0000256" key="16">
    <source>
        <dbReference type="RuleBase" id="RU003651"/>
    </source>
</evidence>
<comment type="subcellular location">
    <subcellularLocation>
        <location evidence="15">Cell membrane</location>
        <topology evidence="15">Multi-pass membrane protein</topology>
        <orientation evidence="15">Cytoplasmic side</orientation>
    </subcellularLocation>
    <subcellularLocation>
        <location evidence="1">Membrane</location>
    </subcellularLocation>
</comment>
<dbReference type="GO" id="GO:0030163">
    <property type="term" value="P:protein catabolic process"/>
    <property type="evidence" value="ECO:0007669"/>
    <property type="project" value="UniProtKB-UniRule"/>
</dbReference>
<dbReference type="Gene3D" id="1.20.58.760">
    <property type="entry name" value="Peptidase M41"/>
    <property type="match status" value="1"/>
</dbReference>
<dbReference type="Pfam" id="PF01434">
    <property type="entry name" value="Peptidase_M41"/>
    <property type="match status" value="1"/>
</dbReference>
<dbReference type="FunFam" id="3.40.50.300:FF:000001">
    <property type="entry name" value="ATP-dependent zinc metalloprotease FtsH"/>
    <property type="match status" value="1"/>
</dbReference>
<dbReference type="InterPro" id="IPR041569">
    <property type="entry name" value="AAA_lid_3"/>
</dbReference>
<keyword evidence="12 15" id="KW-0482">Metalloprotease</keyword>
<dbReference type="Gene3D" id="3.40.50.300">
    <property type="entry name" value="P-loop containing nucleotide triphosphate hydrolases"/>
    <property type="match status" value="1"/>
</dbReference>
<keyword evidence="8 15" id="KW-0378">Hydrolase</keyword>
<dbReference type="InterPro" id="IPR005936">
    <property type="entry name" value="FtsH"/>
</dbReference>
<dbReference type="InterPro" id="IPR011546">
    <property type="entry name" value="Pept_M41_FtsH_extracell"/>
</dbReference>
<dbReference type="EC" id="3.4.24.-" evidence="15"/>
<dbReference type="PROSITE" id="PS00674">
    <property type="entry name" value="AAA"/>
    <property type="match status" value="1"/>
</dbReference>
<dbReference type="CDD" id="cd19501">
    <property type="entry name" value="RecA-like_FtsH"/>
    <property type="match status" value="1"/>
</dbReference>
<keyword evidence="6 15" id="KW-0479">Metal-binding</keyword>
<keyword evidence="20" id="KW-1185">Reference proteome</keyword>
<feature type="transmembrane region" description="Helical" evidence="15">
    <location>
        <begin position="119"/>
        <end position="140"/>
    </location>
</feature>
<dbReference type="HAMAP" id="MF_01458">
    <property type="entry name" value="FtsH"/>
    <property type="match status" value="1"/>
</dbReference>
<feature type="active site" evidence="15">
    <location>
        <position position="436"/>
    </location>
</feature>
<dbReference type="InterPro" id="IPR003959">
    <property type="entry name" value="ATPase_AAA_core"/>
</dbReference>
<evidence type="ECO:0000256" key="5">
    <source>
        <dbReference type="ARBA" id="ARBA00022692"/>
    </source>
</evidence>
<dbReference type="InterPro" id="IPR003593">
    <property type="entry name" value="AAA+_ATPase"/>
</dbReference>
<evidence type="ECO:0000256" key="3">
    <source>
        <dbReference type="ARBA" id="ARBA00022475"/>
    </source>
</evidence>
<keyword evidence="19" id="KW-0131">Cell cycle</keyword>
<evidence type="ECO:0000259" key="18">
    <source>
        <dbReference type="SMART" id="SM00382"/>
    </source>
</evidence>
<gene>
    <name evidence="15" type="primary">ftsH</name>
    <name evidence="19" type="ORF">SAMN02745823_02276</name>
</gene>
<dbReference type="FunFam" id="1.20.58.760:FF:000001">
    <property type="entry name" value="ATP-dependent zinc metalloprotease FtsH"/>
    <property type="match status" value="1"/>
</dbReference>
<dbReference type="FunFam" id="1.10.8.60:FF:000001">
    <property type="entry name" value="ATP-dependent zinc metalloprotease FtsH"/>
    <property type="match status" value="1"/>
</dbReference>
<keyword evidence="13 15" id="KW-0472">Membrane</keyword>
<comment type="function">
    <text evidence="15">Acts as a processive, ATP-dependent zinc metallopeptidase for both cytoplasmic and membrane proteins. Plays a role in the quality control of integral membrane proteins.</text>
</comment>
<evidence type="ECO:0000256" key="6">
    <source>
        <dbReference type="ARBA" id="ARBA00022723"/>
    </source>
</evidence>
<dbReference type="GO" id="GO:0051301">
    <property type="term" value="P:cell division"/>
    <property type="evidence" value="ECO:0007669"/>
    <property type="project" value="UniProtKB-KW"/>
</dbReference>
<dbReference type="Gene3D" id="1.10.8.60">
    <property type="match status" value="1"/>
</dbReference>
<keyword evidence="19" id="KW-0132">Cell division</keyword>
<dbReference type="Pfam" id="PF00004">
    <property type="entry name" value="AAA"/>
    <property type="match status" value="1"/>
</dbReference>
<dbReference type="EMBL" id="FQXV01000007">
    <property type="protein sequence ID" value="SHI07597.1"/>
    <property type="molecule type" value="Genomic_DNA"/>
</dbReference>
<evidence type="ECO:0000313" key="20">
    <source>
        <dbReference type="Proteomes" id="UP000183995"/>
    </source>
</evidence>
<comment type="cofactor">
    <cofactor evidence="15">
        <name>Zn(2+)</name>
        <dbReference type="ChEBI" id="CHEBI:29105"/>
    </cofactor>
    <text evidence="15">Binds 1 zinc ion per subunit.</text>
</comment>
<evidence type="ECO:0000256" key="11">
    <source>
        <dbReference type="ARBA" id="ARBA00022989"/>
    </source>
</evidence>
<keyword evidence="11 15" id="KW-1133">Transmembrane helix</keyword>
<feature type="binding site" evidence="15">
    <location>
        <position position="511"/>
    </location>
    <ligand>
        <name>Zn(2+)</name>
        <dbReference type="ChEBI" id="CHEBI:29105"/>
        <note>catalytic</note>
    </ligand>
</feature>
<keyword evidence="7 15" id="KW-0547">Nucleotide-binding</keyword>
<dbReference type="PANTHER" id="PTHR23076:SF113">
    <property type="entry name" value="ATP-DEPENDENT ZINC METALLOPROTEASE FTSH 1, CHLOROPLASTIC-RELATED"/>
    <property type="match status" value="1"/>
</dbReference>
<dbReference type="SUPFAM" id="SSF140990">
    <property type="entry name" value="FtsH protease domain-like"/>
    <property type="match status" value="1"/>
</dbReference>
<feature type="binding site" evidence="15">
    <location>
        <position position="435"/>
    </location>
    <ligand>
        <name>Zn(2+)</name>
        <dbReference type="ChEBI" id="CHEBI:29105"/>
        <note>catalytic</note>
    </ligand>
</feature>
<accession>A0A1M5Y6B7</accession>
<feature type="compositionally biased region" description="Basic and acidic residues" evidence="17">
    <location>
        <begin position="657"/>
        <end position="666"/>
    </location>
</feature>
<keyword evidence="3 15" id="KW-1003">Cell membrane</keyword>
<dbReference type="Pfam" id="PF17862">
    <property type="entry name" value="AAA_lid_3"/>
    <property type="match status" value="1"/>
</dbReference>
<evidence type="ECO:0000256" key="14">
    <source>
        <dbReference type="ARBA" id="ARBA00061570"/>
    </source>
</evidence>
<keyword evidence="5 15" id="KW-0812">Transmembrane</keyword>
<dbReference type="GO" id="GO:0004176">
    <property type="term" value="F:ATP-dependent peptidase activity"/>
    <property type="evidence" value="ECO:0007669"/>
    <property type="project" value="InterPro"/>
</dbReference>
<evidence type="ECO:0000256" key="10">
    <source>
        <dbReference type="ARBA" id="ARBA00022840"/>
    </source>
</evidence>
<sequence length="666" mass="73643">MKPKSRSPRDIGFYILVFIILVSAVYLLLSNQGSGGTSVDYSDVRRLFMDDKVTSFNIKENTLTMKLKENYDDTGSDIVTHQLYDVNLFYADMGDTITKKLQLDPNFKYNYDVGWQAPWWFSLLPYAIVIILFIVLWNAMMNRSGVGGDKSVIKFGKARTRLASEEKKKVTFADVAGADEEKEELREIVDFLKGPQKYISLGARIPKGVLLVGPPGTGKTLLAKAVAGEAGVQFLSISGSDFVELYVGVGASRVRDLFDQAKKLAPAIIFIDEIDAVGRQRGAGLGGGHDEREQTLNQLLVEMDGFTTNEGVIVMAATNRSDILDSALLRPGRFDRQVYVGLPDIKGREAILRVHARGKVLGDDVDLASIAKGTPGFTGADLENLLNEAALLAARYNKRFITMQEIEAATLKVIAGPEKRSRVVTEKDRKLTAFHEAGHAVVSNYLEHVDPVHQITIIPHGQAGGMTIYRPVEDKTFNSRSEMFERIVSALGGRMAEKIMLNDISTGASGDIQSASAIARSMVTKYGMSDKIGPISFDDSSHSVFIGRDFSQTKSYSEKTAAIIDDEVKHIFDEAMQKCEEILLAHKDILIKTAEYLLENETMDGDDFRYLCQHNGELPPKKEKPHAPENQDGVYVELTKDSQQPYGDVPDNIFYPGKKDGSPDKQ</sequence>
<feature type="region of interest" description="Disordered" evidence="17">
    <location>
        <begin position="640"/>
        <end position="666"/>
    </location>
</feature>
<dbReference type="SMART" id="SM00382">
    <property type="entry name" value="AAA"/>
    <property type="match status" value="1"/>
</dbReference>
<dbReference type="GO" id="GO:0005886">
    <property type="term" value="C:plasma membrane"/>
    <property type="evidence" value="ECO:0007669"/>
    <property type="project" value="UniProtKB-SubCell"/>
</dbReference>
<evidence type="ECO:0000256" key="8">
    <source>
        <dbReference type="ARBA" id="ARBA00022801"/>
    </source>
</evidence>
<dbReference type="InterPro" id="IPR027417">
    <property type="entry name" value="P-loop_NTPase"/>
</dbReference>
<dbReference type="GO" id="GO:0005524">
    <property type="term" value="F:ATP binding"/>
    <property type="evidence" value="ECO:0007669"/>
    <property type="project" value="UniProtKB-UniRule"/>
</dbReference>
<dbReference type="InterPro" id="IPR037219">
    <property type="entry name" value="Peptidase_M41-like"/>
</dbReference>
<dbReference type="GO" id="GO:0008270">
    <property type="term" value="F:zinc ion binding"/>
    <property type="evidence" value="ECO:0007669"/>
    <property type="project" value="UniProtKB-UniRule"/>
</dbReference>
<evidence type="ECO:0000256" key="2">
    <source>
        <dbReference type="ARBA" id="ARBA00010044"/>
    </source>
</evidence>
<keyword evidence="4 15" id="KW-0645">Protease</keyword>